<dbReference type="EMBL" id="ADBV01017315">
    <property type="protein sequence ID" value="EJW71951.1"/>
    <property type="molecule type" value="Genomic_DNA"/>
</dbReference>
<evidence type="ECO:0000313" key="3">
    <source>
        <dbReference type="Proteomes" id="UP000004810"/>
    </source>
</evidence>
<organism evidence="1 3">
    <name type="scientific">Wuchereria bancrofti</name>
    <dbReference type="NCBI Taxonomy" id="6293"/>
    <lineage>
        <taxon>Eukaryota</taxon>
        <taxon>Metazoa</taxon>
        <taxon>Ecdysozoa</taxon>
        <taxon>Nematoda</taxon>
        <taxon>Chromadorea</taxon>
        <taxon>Rhabditida</taxon>
        <taxon>Spirurina</taxon>
        <taxon>Spiruromorpha</taxon>
        <taxon>Filarioidea</taxon>
        <taxon>Onchocercidae</taxon>
        <taxon>Wuchereria</taxon>
    </lineage>
</organism>
<dbReference type="InParanoid" id="J9DQW5"/>
<accession>J9DQW5</accession>
<dbReference type="EMBL" id="UYWW01010427">
    <property type="protein sequence ID" value="VDM17773.1"/>
    <property type="molecule type" value="Genomic_DNA"/>
</dbReference>
<evidence type="ECO:0000313" key="4">
    <source>
        <dbReference type="Proteomes" id="UP000270924"/>
    </source>
</evidence>
<keyword evidence="4" id="KW-1185">Reference proteome</keyword>
<dbReference type="Proteomes" id="UP000270924">
    <property type="component" value="Unassembled WGS sequence"/>
</dbReference>
<proteinExistence type="predicted"/>
<reference evidence="3" key="2">
    <citation type="submission" date="2012-08" db="EMBL/GenBank/DDBJ databases">
        <title>The Genome Sequence of Wuchereria bancrofti.</title>
        <authorList>
            <person name="Nutman T.B."/>
            <person name="Fink D.L."/>
            <person name="Russ C."/>
            <person name="Young S."/>
            <person name="Zeng Q."/>
            <person name="Koehrsen M."/>
            <person name="Alvarado L."/>
            <person name="Berlin A."/>
            <person name="Chapman S.B."/>
            <person name="Chen Z."/>
            <person name="Freedman E."/>
            <person name="Gellesch M."/>
            <person name="Goldberg J."/>
            <person name="Griggs A."/>
            <person name="Gujja S."/>
            <person name="Heilman E.R."/>
            <person name="Heiman D."/>
            <person name="Hepburn T."/>
            <person name="Howarth C."/>
            <person name="Jen D."/>
            <person name="Larson L."/>
            <person name="Lewis B."/>
            <person name="Mehta T."/>
            <person name="Park D."/>
            <person name="Pearson M."/>
            <person name="Roberts A."/>
            <person name="Saif S."/>
            <person name="Shea T."/>
            <person name="Shenoy N."/>
            <person name="Sisk P."/>
            <person name="Stolte C."/>
            <person name="Sykes S."/>
            <person name="Walk T."/>
            <person name="White J."/>
            <person name="Yandava C."/>
            <person name="Haas B."/>
            <person name="Henn M.R."/>
            <person name="Nusbaum C."/>
            <person name="Birren B."/>
        </authorList>
    </citation>
    <scope>NUCLEOTIDE SEQUENCE [LARGE SCALE GENOMIC DNA]</scope>
    <source>
        <strain evidence="3">NA</strain>
    </source>
</reference>
<protein>
    <submittedName>
        <fullName evidence="1">Uncharacterized protein</fullName>
    </submittedName>
</protein>
<name>J9DQW5_WUCBA</name>
<dbReference type="Proteomes" id="UP000004810">
    <property type="component" value="Unassembled WGS sequence"/>
</dbReference>
<evidence type="ECO:0000313" key="2">
    <source>
        <dbReference type="EMBL" id="VDM17773.1"/>
    </source>
</evidence>
<reference evidence="2 4" key="3">
    <citation type="submission" date="2018-11" db="EMBL/GenBank/DDBJ databases">
        <authorList>
            <consortium name="Pathogen Informatics"/>
        </authorList>
    </citation>
    <scope>NUCLEOTIDE SEQUENCE [LARGE SCALE GENOMIC DNA]</scope>
</reference>
<dbReference type="AlphaFoldDB" id="J9DQW5"/>
<gene>
    <name evidence="2" type="ORF">WBA_LOCUS9859</name>
    <name evidence="1" type="ORF">WUBG_17141</name>
</gene>
<sequence length="69" mass="7781">MAEAIPEVLRPANLADLLRNSVRCRRQKEPYTVEVNNSIGFAVLLSPALPHKKPAAMELYTLEDMCDRN</sequence>
<evidence type="ECO:0000313" key="1">
    <source>
        <dbReference type="EMBL" id="EJW71951.1"/>
    </source>
</evidence>
<reference evidence="1" key="1">
    <citation type="submission" date="2012-08" db="EMBL/GenBank/DDBJ databases">
        <title>The Genome Sequence of Wuchereria bancrofti.</title>
        <authorList>
            <consortium name="The Broad Institute Genome Sequencing Platform"/>
            <consortium name="Broad Institute Genome Sequencing Center for Infectious Disease"/>
            <person name="Nutman T.B."/>
            <person name="Fink D.L."/>
            <person name="Russ C."/>
            <person name="Young S."/>
            <person name="Zeng Q."/>
            <person name="Koehrsen M."/>
            <person name="Alvarado L."/>
            <person name="Berlin A."/>
            <person name="Borenstein D."/>
            <person name="Chapman S.B."/>
            <person name="Chen Z."/>
            <person name="Engels R."/>
            <person name="Freedman E."/>
            <person name="Gellesch M."/>
            <person name="Goldberg J."/>
            <person name="Griggs A."/>
            <person name="Gujja S."/>
            <person name="Heilman E.R."/>
            <person name="Heiman D."/>
            <person name="Hepburn T."/>
            <person name="Howarth C."/>
            <person name="Jen D."/>
            <person name="Larson L."/>
            <person name="Lewis B."/>
            <person name="Mehta T."/>
            <person name="Park D."/>
            <person name="Pearson M."/>
            <person name="Richards J."/>
            <person name="Roberts A."/>
            <person name="Saif S."/>
            <person name="Shea T."/>
            <person name="Shenoy N."/>
            <person name="Sisk P."/>
            <person name="Stolte C."/>
            <person name="Sykes S."/>
            <person name="Walk T."/>
            <person name="White J."/>
            <person name="Yandava C."/>
            <person name="Haas B."/>
            <person name="Henn M.R."/>
            <person name="Nusbaum C."/>
            <person name="Birren B."/>
        </authorList>
    </citation>
    <scope>NUCLEOTIDE SEQUENCE</scope>
</reference>